<organism evidence="1 2">
    <name type="scientific">Agromyces larvae</name>
    <dbReference type="NCBI Taxonomy" id="2929802"/>
    <lineage>
        <taxon>Bacteria</taxon>
        <taxon>Bacillati</taxon>
        <taxon>Actinomycetota</taxon>
        <taxon>Actinomycetes</taxon>
        <taxon>Micrococcales</taxon>
        <taxon>Microbacteriaceae</taxon>
        <taxon>Agromyces</taxon>
    </lineage>
</organism>
<dbReference type="InterPro" id="IPR013078">
    <property type="entry name" value="His_Pase_superF_clade-1"/>
</dbReference>
<reference evidence="1 2" key="1">
    <citation type="submission" date="2022-03" db="EMBL/GenBank/DDBJ databases">
        <title>Mucilaginibacter sp. isolated from the gut of Protaetia brevitarsis seulensis larvae.</title>
        <authorList>
            <person name="Won M."/>
            <person name="Kim S.-J."/>
            <person name="Kwon S.-W."/>
        </authorList>
    </citation>
    <scope>NUCLEOTIDE SEQUENCE [LARGE SCALE GENOMIC DNA]</scope>
    <source>
        <strain evidence="1 2">CFWR-12</strain>
    </source>
</reference>
<evidence type="ECO:0000313" key="2">
    <source>
        <dbReference type="Proteomes" id="UP000832097"/>
    </source>
</evidence>
<dbReference type="RefSeq" id="WP_243555784.1">
    <property type="nucleotide sequence ID" value="NZ_CP094528.1"/>
</dbReference>
<accession>A0ABY4C172</accession>
<dbReference type="Proteomes" id="UP000832097">
    <property type="component" value="Chromosome"/>
</dbReference>
<evidence type="ECO:0000313" key="1">
    <source>
        <dbReference type="EMBL" id="UOE44192.1"/>
    </source>
</evidence>
<dbReference type="SMART" id="SM00855">
    <property type="entry name" value="PGAM"/>
    <property type="match status" value="1"/>
</dbReference>
<dbReference type="PANTHER" id="PTHR48100:SF59">
    <property type="entry name" value="ADENOSYLCOBALAMIN_ALPHA-RIBAZOLE PHOSPHATASE"/>
    <property type="match status" value="1"/>
</dbReference>
<dbReference type="PROSITE" id="PS00175">
    <property type="entry name" value="PG_MUTASE"/>
    <property type="match status" value="1"/>
</dbReference>
<dbReference type="Gene3D" id="3.40.50.1240">
    <property type="entry name" value="Phosphoglycerate mutase-like"/>
    <property type="match status" value="1"/>
</dbReference>
<dbReference type="SUPFAM" id="SSF53254">
    <property type="entry name" value="Phosphoglycerate mutase-like"/>
    <property type="match status" value="1"/>
</dbReference>
<dbReference type="PANTHER" id="PTHR48100">
    <property type="entry name" value="BROAD-SPECIFICITY PHOSPHATASE YOR283W-RELATED"/>
    <property type="match status" value="1"/>
</dbReference>
<gene>
    <name evidence="1" type="ORF">MTO99_18875</name>
</gene>
<dbReference type="InterPro" id="IPR001345">
    <property type="entry name" value="PG/BPGM_mutase_AS"/>
</dbReference>
<dbReference type="InterPro" id="IPR050275">
    <property type="entry name" value="PGM_Phosphatase"/>
</dbReference>
<name>A0ABY4C172_9MICO</name>
<protein>
    <submittedName>
        <fullName evidence="1">Histidine phosphatase family protein</fullName>
    </submittedName>
</protein>
<sequence length="198" mass="20750">MTIALIRHGQTDWNAARRLQGRSDVPLNDTGRAQARDAASLLAAEPWDLVVSSTLARARETAAILAEELALPVAGAYHELVEQDYGVAEGMLVADMRARWPERDIPGMESDDAVRGRALDGLARLADAHPGARVLAVAHGTFIRHALAAVSGHAAGDYPPLANLSASVIVPGEAGWRVETVAGAPFADLLDALGGRAA</sequence>
<keyword evidence="2" id="KW-1185">Reference proteome</keyword>
<proteinExistence type="predicted"/>
<dbReference type="CDD" id="cd07067">
    <property type="entry name" value="HP_PGM_like"/>
    <property type="match status" value="1"/>
</dbReference>
<dbReference type="InterPro" id="IPR029033">
    <property type="entry name" value="His_PPase_superfam"/>
</dbReference>
<dbReference type="Pfam" id="PF00300">
    <property type="entry name" value="His_Phos_1"/>
    <property type="match status" value="1"/>
</dbReference>
<dbReference type="EMBL" id="CP094528">
    <property type="protein sequence ID" value="UOE44192.1"/>
    <property type="molecule type" value="Genomic_DNA"/>
</dbReference>